<keyword evidence="2" id="KW-1185">Reference proteome</keyword>
<comment type="caution">
    <text evidence="1">The sequence shown here is derived from an EMBL/GenBank/DDBJ whole genome shotgun (WGS) entry which is preliminary data.</text>
</comment>
<sequence>MPQNIYNRLQFDGYPNPTSNSVKQSILSEKSEGRPDLENSPDSVLWMQENGGWMLKFCSETKSVEASKGSRNRKRNRVQALNSKEPRLTSGCSEETKLEKDGRIDTPVDFLGQLTLGGQIRKLKKIKCLPAEEAVNMFIHAQVKNNCDTGSVKNEIFESNNASAVIKVESRRFPFLTEMEVTNSAVADENPALLKRDSSNNMPHLDIQTLFGNGKTKTKSQKKQKRPVEVLESTCQMKEDGSNYRPLLSSRTLFYYGMKKIKSHKKWKRPAKSLENTCQLKEDGGNYRPRFDSQTLFAYGTTKIKSQKKWERPSKALENTCQLKEDGSNYRPLLDTQTLFVNGTKKTKSQKKQKTPAEALESTCQLKEDGSNYAPLLGSQTVFGNGLKKKSQKKWKTPVKAMESTCQLKEDGSNYKPLLDSQTLFGNGTKKTKSQKQKTPTEALESTCQLKEDASKYRPLLHSQTLILSGNGNKKRKSWKKRKRHTGASKSTCQLKEDSSNYRPLLDSQTLSGNGMKKTKSQKKWRKPAEALESTCRRMNIEGVTRAEPHTLTKVSSFPSKRYTERANAASTFYEATDSGAVGYSDFCANKQATNRKRKKSKKKMNPDVRKPDVCCEHLTIESTCKCTFGENTYPKVACSVTKDKQSKVERKRSLYCALRRMSFIKFPKLVSTMAFPIRRHKRKLSKALKEAPFTPGNTSCHD</sequence>
<evidence type="ECO:0000313" key="1">
    <source>
        <dbReference type="EMBL" id="KAJ7561670.1"/>
    </source>
</evidence>
<organism evidence="1 2">
    <name type="scientific">Diphasiastrum complanatum</name>
    <name type="common">Issler's clubmoss</name>
    <name type="synonym">Lycopodium complanatum</name>
    <dbReference type="NCBI Taxonomy" id="34168"/>
    <lineage>
        <taxon>Eukaryota</taxon>
        <taxon>Viridiplantae</taxon>
        <taxon>Streptophyta</taxon>
        <taxon>Embryophyta</taxon>
        <taxon>Tracheophyta</taxon>
        <taxon>Lycopodiopsida</taxon>
        <taxon>Lycopodiales</taxon>
        <taxon>Lycopodiaceae</taxon>
        <taxon>Lycopodioideae</taxon>
        <taxon>Diphasiastrum</taxon>
    </lineage>
</organism>
<name>A0ACC2E5P3_DIPCM</name>
<accession>A0ACC2E5P3</accession>
<dbReference type="Proteomes" id="UP001162992">
    <property type="component" value="Chromosome 3"/>
</dbReference>
<gene>
    <name evidence="1" type="ORF">O6H91_03G037100</name>
</gene>
<protein>
    <submittedName>
        <fullName evidence="1">Uncharacterized protein</fullName>
    </submittedName>
</protein>
<dbReference type="EMBL" id="CM055094">
    <property type="protein sequence ID" value="KAJ7561670.1"/>
    <property type="molecule type" value="Genomic_DNA"/>
</dbReference>
<proteinExistence type="predicted"/>
<evidence type="ECO:0000313" key="2">
    <source>
        <dbReference type="Proteomes" id="UP001162992"/>
    </source>
</evidence>
<reference evidence="2" key="1">
    <citation type="journal article" date="2024" name="Proc. Natl. Acad. Sci. U.S.A.">
        <title>Extraordinary preservation of gene collinearity over three hundred million years revealed in homosporous lycophytes.</title>
        <authorList>
            <person name="Li C."/>
            <person name="Wickell D."/>
            <person name="Kuo L.Y."/>
            <person name="Chen X."/>
            <person name="Nie B."/>
            <person name="Liao X."/>
            <person name="Peng D."/>
            <person name="Ji J."/>
            <person name="Jenkins J."/>
            <person name="Williams M."/>
            <person name="Shu S."/>
            <person name="Plott C."/>
            <person name="Barry K."/>
            <person name="Rajasekar S."/>
            <person name="Grimwood J."/>
            <person name="Han X."/>
            <person name="Sun S."/>
            <person name="Hou Z."/>
            <person name="He W."/>
            <person name="Dai G."/>
            <person name="Sun C."/>
            <person name="Schmutz J."/>
            <person name="Leebens-Mack J.H."/>
            <person name="Li F.W."/>
            <person name="Wang L."/>
        </authorList>
    </citation>
    <scope>NUCLEOTIDE SEQUENCE [LARGE SCALE GENOMIC DNA]</scope>
    <source>
        <strain evidence="2">cv. PW_Plant_1</strain>
    </source>
</reference>